<evidence type="ECO:0000259" key="1">
    <source>
        <dbReference type="PROSITE" id="PS50164"/>
    </source>
</evidence>
<accession>A0A6P7GZ45</accession>
<feature type="domain" description="GIY-YIG" evidence="1">
    <location>
        <begin position="105"/>
        <end position="186"/>
    </location>
</feature>
<proteinExistence type="predicted"/>
<dbReference type="InParanoid" id="A0A6P7GZ45"/>
<feature type="non-terminal residue" evidence="2">
    <location>
        <position position="214"/>
    </location>
</feature>
<reference evidence="2" key="1">
    <citation type="submission" date="2025-08" db="UniProtKB">
        <authorList>
            <consortium name="RefSeq"/>
        </authorList>
    </citation>
    <scope>IDENTIFICATION</scope>
    <source>
        <tissue evidence="2">Whole insect</tissue>
    </source>
</reference>
<dbReference type="SUPFAM" id="SSF82771">
    <property type="entry name" value="GIY-YIG endonuclease"/>
    <property type="match status" value="1"/>
</dbReference>
<name>A0A6P7GZ45_DIAVI</name>
<dbReference type="Pfam" id="PF01541">
    <property type="entry name" value="GIY-YIG"/>
    <property type="match status" value="1"/>
</dbReference>
<dbReference type="AlphaFoldDB" id="A0A6P7GZ45"/>
<dbReference type="PROSITE" id="PS50164">
    <property type="entry name" value="GIY_YIG"/>
    <property type="match status" value="1"/>
</dbReference>
<sequence>LFLENSYPNKLLNKLLFNTTNYTLSVTQTNPNHTPQNVNPIVHTTTNTPLPTIKYFKLPFIQDLTPKLTRIFKSVDENIKIANYTVLTIGSIFTKVKDKTPKDQLSNIIYCIPCGSCNKQYIGQTNRHLKSRITSHKSDSRLYPDRCSLTKHVHDEQHVMNYNETKILAIENNLNKRLFLEMAFISQTDNLLNKKSDVEHLKAETDIRAAHSAP</sequence>
<dbReference type="PANTHER" id="PTHR21301:SF10">
    <property type="entry name" value="REVERSE TRANSCRIPTASE DOMAIN-CONTAINING PROTEIN"/>
    <property type="match status" value="1"/>
</dbReference>
<gene>
    <name evidence="2" type="primary">LOC114348706</name>
</gene>
<feature type="non-terminal residue" evidence="2">
    <location>
        <position position="1"/>
    </location>
</feature>
<dbReference type="PANTHER" id="PTHR21301">
    <property type="entry name" value="REVERSE TRANSCRIPTASE"/>
    <property type="match status" value="1"/>
</dbReference>
<dbReference type="RefSeq" id="XP_028155011.1">
    <property type="nucleotide sequence ID" value="XM_028299210.1"/>
</dbReference>
<evidence type="ECO:0000313" key="2">
    <source>
        <dbReference type="RefSeq" id="XP_028155011.1"/>
    </source>
</evidence>
<organism evidence="2">
    <name type="scientific">Diabrotica virgifera virgifera</name>
    <name type="common">western corn rootworm</name>
    <dbReference type="NCBI Taxonomy" id="50390"/>
    <lineage>
        <taxon>Eukaryota</taxon>
        <taxon>Metazoa</taxon>
        <taxon>Ecdysozoa</taxon>
        <taxon>Arthropoda</taxon>
        <taxon>Hexapoda</taxon>
        <taxon>Insecta</taxon>
        <taxon>Pterygota</taxon>
        <taxon>Neoptera</taxon>
        <taxon>Endopterygota</taxon>
        <taxon>Coleoptera</taxon>
        <taxon>Polyphaga</taxon>
        <taxon>Cucujiformia</taxon>
        <taxon>Chrysomeloidea</taxon>
        <taxon>Chrysomelidae</taxon>
        <taxon>Galerucinae</taxon>
        <taxon>Diabroticina</taxon>
        <taxon>Diabroticites</taxon>
        <taxon>Diabrotica</taxon>
    </lineage>
</organism>
<dbReference type="Gene3D" id="3.40.1440.10">
    <property type="entry name" value="GIY-YIG endonuclease"/>
    <property type="match status" value="1"/>
</dbReference>
<dbReference type="InterPro" id="IPR035901">
    <property type="entry name" value="GIY-YIG_endonuc_sf"/>
</dbReference>
<protein>
    <submittedName>
        <fullName evidence="2">Uncharacterized protein LOC114348706</fullName>
    </submittedName>
</protein>
<dbReference type="InterPro" id="IPR000305">
    <property type="entry name" value="GIY-YIG_endonuc"/>
</dbReference>